<protein>
    <submittedName>
        <fullName evidence="2">Strigolactone esterase RMS3</fullName>
    </submittedName>
</protein>
<comment type="similarity">
    <text evidence="1">Belongs to the AB hydrolase superfamily.</text>
</comment>
<sequence>MYVAYLNANNYEGGFERSEIEQIFANIESDFDKWASNFAPLAVDVNDPLSVEKVEKCIRRMRPEVALPLAKTVFCCDHRDILDKVTTPCTIVQPTNDIVAPISVAEYMQKKIKGKTTVEIIDMDGHFPQLTAHLQLLSVLDSVLVLSPDHQEK</sequence>
<proteinExistence type="inferred from homology"/>
<evidence type="ECO:0000313" key="3">
    <source>
        <dbReference type="Proteomes" id="UP000288805"/>
    </source>
</evidence>
<reference evidence="2 3" key="1">
    <citation type="journal article" date="2018" name="PLoS Genet.">
        <title>Population sequencing reveals clonal diversity and ancestral inbreeding in the grapevine cultivar Chardonnay.</title>
        <authorList>
            <person name="Roach M.J."/>
            <person name="Johnson D.L."/>
            <person name="Bohlmann J."/>
            <person name="van Vuuren H.J."/>
            <person name="Jones S.J."/>
            <person name="Pretorius I.S."/>
            <person name="Schmidt S.A."/>
            <person name="Borneman A.R."/>
        </authorList>
    </citation>
    <scope>NUCLEOTIDE SEQUENCE [LARGE SCALE GENOMIC DNA]</scope>
    <source>
        <strain evidence="3">cv. Chardonnay</strain>
        <tissue evidence="2">Leaf</tissue>
    </source>
</reference>
<dbReference type="OrthoDB" id="408373at2759"/>
<dbReference type="PANTHER" id="PTHR43039">
    <property type="entry name" value="ESTERASE-RELATED"/>
    <property type="match status" value="1"/>
</dbReference>
<dbReference type="EMBL" id="QGNW01001279">
    <property type="protein sequence ID" value="RVW47549.1"/>
    <property type="molecule type" value="Genomic_DNA"/>
</dbReference>
<dbReference type="InterPro" id="IPR029058">
    <property type="entry name" value="AB_hydrolase_fold"/>
</dbReference>
<comment type="caution">
    <text evidence="2">The sequence shown here is derived from an EMBL/GenBank/DDBJ whole genome shotgun (WGS) entry which is preliminary data.</text>
</comment>
<accession>A0A438EIK2</accession>
<evidence type="ECO:0000256" key="1">
    <source>
        <dbReference type="ARBA" id="ARBA00008645"/>
    </source>
</evidence>
<evidence type="ECO:0000313" key="2">
    <source>
        <dbReference type="EMBL" id="RVW47549.1"/>
    </source>
</evidence>
<gene>
    <name evidence="2" type="primary">RMS3_1</name>
    <name evidence="2" type="ORF">CK203_073715</name>
</gene>
<dbReference type="Gene3D" id="3.40.50.1820">
    <property type="entry name" value="alpha/beta hydrolase"/>
    <property type="match status" value="1"/>
</dbReference>
<dbReference type="Proteomes" id="UP000288805">
    <property type="component" value="Unassembled WGS sequence"/>
</dbReference>
<dbReference type="AlphaFoldDB" id="A0A438EIK2"/>
<organism evidence="2 3">
    <name type="scientific">Vitis vinifera</name>
    <name type="common">Grape</name>
    <dbReference type="NCBI Taxonomy" id="29760"/>
    <lineage>
        <taxon>Eukaryota</taxon>
        <taxon>Viridiplantae</taxon>
        <taxon>Streptophyta</taxon>
        <taxon>Embryophyta</taxon>
        <taxon>Tracheophyta</taxon>
        <taxon>Spermatophyta</taxon>
        <taxon>Magnoliopsida</taxon>
        <taxon>eudicotyledons</taxon>
        <taxon>Gunneridae</taxon>
        <taxon>Pentapetalae</taxon>
        <taxon>rosids</taxon>
        <taxon>Vitales</taxon>
        <taxon>Vitaceae</taxon>
        <taxon>Viteae</taxon>
        <taxon>Vitis</taxon>
    </lineage>
</organism>
<dbReference type="SUPFAM" id="SSF53474">
    <property type="entry name" value="alpha/beta-Hydrolases"/>
    <property type="match status" value="1"/>
</dbReference>
<name>A0A438EIK2_VITVI</name>